<proteinExistence type="predicted"/>
<dbReference type="PROSITE" id="PS50977">
    <property type="entry name" value="HTH_TETR_2"/>
    <property type="match status" value="1"/>
</dbReference>
<accession>A0ABT8KFP7</accession>
<evidence type="ECO:0000256" key="3">
    <source>
        <dbReference type="ARBA" id="ARBA00023163"/>
    </source>
</evidence>
<organism evidence="6 7">
    <name type="scientific">Leifsonia williamsii</name>
    <dbReference type="NCBI Taxonomy" id="3035919"/>
    <lineage>
        <taxon>Bacteria</taxon>
        <taxon>Bacillati</taxon>
        <taxon>Actinomycetota</taxon>
        <taxon>Actinomycetes</taxon>
        <taxon>Micrococcales</taxon>
        <taxon>Microbacteriaceae</taxon>
        <taxon>Leifsonia</taxon>
    </lineage>
</organism>
<dbReference type="PANTHER" id="PTHR30055:SF239">
    <property type="entry name" value="TRANSCRIPTIONAL REGULATORY PROTEIN"/>
    <property type="match status" value="1"/>
</dbReference>
<reference evidence="6" key="1">
    <citation type="submission" date="2023-06" db="EMBL/GenBank/DDBJ databases">
        <title>MT1 and MT2 Draft Genomes of Novel Species.</title>
        <authorList>
            <person name="Venkateswaran K."/>
        </authorList>
    </citation>
    <scope>NUCLEOTIDE SEQUENCE</scope>
    <source>
        <strain evidence="6">F6_8S_P_1B</strain>
    </source>
</reference>
<comment type="caution">
    <text evidence="6">The sequence shown here is derived from an EMBL/GenBank/DDBJ whole genome shotgun (WGS) entry which is preliminary data.</text>
</comment>
<keyword evidence="1" id="KW-0805">Transcription regulation</keyword>
<evidence type="ECO:0000313" key="7">
    <source>
        <dbReference type="Proteomes" id="UP001174208"/>
    </source>
</evidence>
<evidence type="ECO:0000256" key="1">
    <source>
        <dbReference type="ARBA" id="ARBA00023015"/>
    </source>
</evidence>
<keyword evidence="7" id="KW-1185">Reference proteome</keyword>
<evidence type="ECO:0000259" key="5">
    <source>
        <dbReference type="PROSITE" id="PS50977"/>
    </source>
</evidence>
<dbReference type="InterPro" id="IPR009057">
    <property type="entry name" value="Homeodomain-like_sf"/>
</dbReference>
<dbReference type="InterPro" id="IPR001647">
    <property type="entry name" value="HTH_TetR"/>
</dbReference>
<feature type="DNA-binding region" description="H-T-H motif" evidence="4">
    <location>
        <begin position="65"/>
        <end position="84"/>
    </location>
</feature>
<keyword evidence="3" id="KW-0804">Transcription</keyword>
<dbReference type="Gene3D" id="1.10.357.10">
    <property type="entry name" value="Tetracycline Repressor, domain 2"/>
    <property type="match status" value="1"/>
</dbReference>
<dbReference type="Gene3D" id="1.10.10.60">
    <property type="entry name" value="Homeodomain-like"/>
    <property type="match status" value="1"/>
</dbReference>
<gene>
    <name evidence="6" type="ORF">P5G50_17615</name>
</gene>
<evidence type="ECO:0000256" key="4">
    <source>
        <dbReference type="PROSITE-ProRule" id="PRU00335"/>
    </source>
</evidence>
<keyword evidence="2 4" id="KW-0238">DNA-binding</keyword>
<protein>
    <submittedName>
        <fullName evidence="6">TetR-like C-terminal domain-containing protein</fullName>
    </submittedName>
</protein>
<dbReference type="SUPFAM" id="SSF46689">
    <property type="entry name" value="Homeodomain-like"/>
    <property type="match status" value="1"/>
</dbReference>
<dbReference type="Proteomes" id="UP001174208">
    <property type="component" value="Unassembled WGS sequence"/>
</dbReference>
<dbReference type="PANTHER" id="PTHR30055">
    <property type="entry name" value="HTH-TYPE TRANSCRIPTIONAL REGULATOR RUTR"/>
    <property type="match status" value="1"/>
</dbReference>
<dbReference type="RefSeq" id="WP_301230638.1">
    <property type="nucleotide sequence ID" value="NZ_JAROCF010000001.1"/>
</dbReference>
<dbReference type="EMBL" id="JAROCF010000001">
    <property type="protein sequence ID" value="MDN4616270.1"/>
    <property type="molecule type" value="Genomic_DNA"/>
</dbReference>
<feature type="domain" description="HTH tetR-type" evidence="5">
    <location>
        <begin position="39"/>
        <end position="102"/>
    </location>
</feature>
<dbReference type="InterPro" id="IPR036271">
    <property type="entry name" value="Tet_transcr_reg_TetR-rel_C_sf"/>
</dbReference>
<evidence type="ECO:0000256" key="2">
    <source>
        <dbReference type="ARBA" id="ARBA00023125"/>
    </source>
</evidence>
<dbReference type="SUPFAM" id="SSF48498">
    <property type="entry name" value="Tetracyclin repressor-like, C-terminal domain"/>
    <property type="match status" value="1"/>
</dbReference>
<dbReference type="InterPro" id="IPR025996">
    <property type="entry name" value="MT1864/Rv1816-like_C"/>
</dbReference>
<dbReference type="InterPro" id="IPR050109">
    <property type="entry name" value="HTH-type_TetR-like_transc_reg"/>
</dbReference>
<sequence length="229" mass="23464">MALTVAPSTAVQLTVVPPSMMVQLAGQPTPTGVPVPRAGLTGAAVTALALDVLDEGGVTAFDRLTLAAVAGRAGVAVPSLYKHVASLDDLRRRLAVEAVAELTRAIAAATIGRSGPEAIRAAAEAVRRYATEHPGRYAATQVAPDLAEPADRELAVRAEETLAVLGAALRGFGLPEERSVDAIRVFRSAVHGFVMLELTGGFGLPDDLDRSFELLVDAVVTGIAAAAAG</sequence>
<evidence type="ECO:0000313" key="6">
    <source>
        <dbReference type="EMBL" id="MDN4616270.1"/>
    </source>
</evidence>
<dbReference type="Pfam" id="PF13305">
    <property type="entry name" value="TetR_C_33"/>
    <property type="match status" value="1"/>
</dbReference>
<name>A0ABT8KFP7_9MICO</name>